<feature type="transmembrane region" description="Helical" evidence="5">
    <location>
        <begin position="35"/>
        <end position="58"/>
    </location>
</feature>
<dbReference type="GO" id="GO:0006508">
    <property type="term" value="P:proteolysis"/>
    <property type="evidence" value="ECO:0007669"/>
    <property type="project" value="UniProtKB-KW"/>
</dbReference>
<dbReference type="InterPro" id="IPR036034">
    <property type="entry name" value="PDZ_sf"/>
</dbReference>
<name>A0A9D1FPG4_9FIRM</name>
<keyword evidence="5" id="KW-0812">Transmembrane</keyword>
<dbReference type="Pfam" id="PF13180">
    <property type="entry name" value="PDZ_2"/>
    <property type="match status" value="1"/>
</dbReference>
<dbReference type="PANTHER" id="PTHR43343">
    <property type="entry name" value="PEPTIDASE S12"/>
    <property type="match status" value="1"/>
</dbReference>
<keyword evidence="5" id="KW-0472">Membrane</keyword>
<accession>A0A9D1FPG4</accession>
<dbReference type="Proteomes" id="UP000824002">
    <property type="component" value="Unassembled WGS sequence"/>
</dbReference>
<dbReference type="CDD" id="cd06779">
    <property type="entry name" value="cpPDZ_Deg_HtrA-like"/>
    <property type="match status" value="1"/>
</dbReference>
<evidence type="ECO:0000256" key="3">
    <source>
        <dbReference type="ARBA" id="ARBA00022801"/>
    </source>
</evidence>
<dbReference type="InterPro" id="IPR001478">
    <property type="entry name" value="PDZ"/>
</dbReference>
<feature type="compositionally biased region" description="Low complexity" evidence="4">
    <location>
        <begin position="1"/>
        <end position="12"/>
    </location>
</feature>
<dbReference type="InterPro" id="IPR001940">
    <property type="entry name" value="Peptidase_S1C"/>
</dbReference>
<evidence type="ECO:0000256" key="1">
    <source>
        <dbReference type="ARBA" id="ARBA00010541"/>
    </source>
</evidence>
<feature type="region of interest" description="Disordered" evidence="4">
    <location>
        <begin position="70"/>
        <end position="102"/>
    </location>
</feature>
<comment type="similarity">
    <text evidence="1">Belongs to the peptidase S1C family.</text>
</comment>
<dbReference type="SUPFAM" id="SSF50494">
    <property type="entry name" value="Trypsin-like serine proteases"/>
    <property type="match status" value="1"/>
</dbReference>
<feature type="region of interest" description="Disordered" evidence="4">
    <location>
        <begin position="1"/>
        <end position="24"/>
    </location>
</feature>
<evidence type="ECO:0000313" key="8">
    <source>
        <dbReference type="Proteomes" id="UP000824002"/>
    </source>
</evidence>
<evidence type="ECO:0000256" key="5">
    <source>
        <dbReference type="SAM" id="Phobius"/>
    </source>
</evidence>
<feature type="domain" description="PDZ" evidence="6">
    <location>
        <begin position="308"/>
        <end position="393"/>
    </location>
</feature>
<dbReference type="Pfam" id="PF13365">
    <property type="entry name" value="Trypsin_2"/>
    <property type="match status" value="1"/>
</dbReference>
<evidence type="ECO:0000256" key="4">
    <source>
        <dbReference type="SAM" id="MobiDB-lite"/>
    </source>
</evidence>
<dbReference type="PRINTS" id="PR00834">
    <property type="entry name" value="PROTEASES2C"/>
</dbReference>
<dbReference type="PANTHER" id="PTHR43343:SF3">
    <property type="entry name" value="PROTEASE DO-LIKE 8, CHLOROPLASTIC"/>
    <property type="match status" value="1"/>
</dbReference>
<proteinExistence type="inferred from homology"/>
<protein>
    <submittedName>
        <fullName evidence="7">Trypsin-like peptidase domain-containing protein</fullName>
    </submittedName>
</protein>
<comment type="caution">
    <text evidence="7">The sequence shown here is derived from an EMBL/GenBank/DDBJ whole genome shotgun (WGS) entry which is preliminary data.</text>
</comment>
<reference evidence="7" key="2">
    <citation type="journal article" date="2021" name="PeerJ">
        <title>Extensive microbial diversity within the chicken gut microbiome revealed by metagenomics and culture.</title>
        <authorList>
            <person name="Gilroy R."/>
            <person name="Ravi A."/>
            <person name="Getino M."/>
            <person name="Pursley I."/>
            <person name="Horton D.L."/>
            <person name="Alikhan N.F."/>
            <person name="Baker D."/>
            <person name="Gharbi K."/>
            <person name="Hall N."/>
            <person name="Watson M."/>
            <person name="Adriaenssens E.M."/>
            <person name="Foster-Nyarko E."/>
            <person name="Jarju S."/>
            <person name="Secka A."/>
            <person name="Antonio M."/>
            <person name="Oren A."/>
            <person name="Chaudhuri R.R."/>
            <person name="La Ragione R."/>
            <person name="Hildebrand F."/>
            <person name="Pallen M.J."/>
        </authorList>
    </citation>
    <scope>NUCLEOTIDE SEQUENCE</scope>
    <source>
        <strain evidence="7">CHK199-13235</strain>
    </source>
</reference>
<sequence length="412" mass="42092">MEGNTNNMNNMNLTPDFQNHQEPEKKKNPYLTKKMGAVIMALCIVAAGGGGFAAGVAVNGIGADGVSVSQTQQPTGTVNTADSGSSSANASTMASSSSGEMTVEQIADKVSDSVVEITTEVTEYDSFLRQYVSEGAGSGVILSSDGYIITNNHVIEGANSITVTLRDGTSYPATLVGADAQGDIAVIKVEATGLQAAELGSSADLKVGETVVAVGNPLGQLGGTVTDGIVSALDRQITLDGQTMTLLQTNAAINPGNSGGGLFNSQGQLIGVVVAKSSGSGIEGLGFAIPVDTAKAIADDLMQYGYVKGRISLGMSVVDVSNAQIARMYGLSGTGVYITQVTEGTNAAQVGFQAGDRIVSFNGAEITSVDDLRTAIDQCSVGDTVEMIIERNGSQYSGQLTLEESKPDTAQS</sequence>
<feature type="compositionally biased region" description="Low complexity" evidence="4">
    <location>
        <begin position="81"/>
        <end position="98"/>
    </location>
</feature>
<dbReference type="Gene3D" id="2.30.42.10">
    <property type="match status" value="1"/>
</dbReference>
<feature type="compositionally biased region" description="Polar residues" evidence="4">
    <location>
        <begin position="70"/>
        <end position="80"/>
    </location>
</feature>
<dbReference type="GO" id="GO:0004252">
    <property type="term" value="F:serine-type endopeptidase activity"/>
    <property type="evidence" value="ECO:0007669"/>
    <property type="project" value="InterPro"/>
</dbReference>
<evidence type="ECO:0000313" key="7">
    <source>
        <dbReference type="EMBL" id="HIS77294.1"/>
    </source>
</evidence>
<keyword evidence="5" id="KW-1133">Transmembrane helix</keyword>
<dbReference type="PROSITE" id="PS50106">
    <property type="entry name" value="PDZ"/>
    <property type="match status" value="1"/>
</dbReference>
<keyword evidence="2" id="KW-0645">Protease</keyword>
<dbReference type="SUPFAM" id="SSF50156">
    <property type="entry name" value="PDZ domain-like"/>
    <property type="match status" value="1"/>
</dbReference>
<dbReference type="EMBL" id="DVJP01000072">
    <property type="protein sequence ID" value="HIS77294.1"/>
    <property type="molecule type" value="Genomic_DNA"/>
</dbReference>
<dbReference type="AlphaFoldDB" id="A0A9D1FPG4"/>
<dbReference type="InterPro" id="IPR009003">
    <property type="entry name" value="Peptidase_S1_PA"/>
</dbReference>
<evidence type="ECO:0000259" key="6">
    <source>
        <dbReference type="PROSITE" id="PS50106"/>
    </source>
</evidence>
<dbReference type="InterPro" id="IPR051201">
    <property type="entry name" value="Chloro_Bact_Ser_Proteases"/>
</dbReference>
<organism evidence="7 8">
    <name type="scientific">Candidatus Merdivicinus excrementipullorum</name>
    <dbReference type="NCBI Taxonomy" id="2840867"/>
    <lineage>
        <taxon>Bacteria</taxon>
        <taxon>Bacillati</taxon>
        <taxon>Bacillota</taxon>
        <taxon>Clostridia</taxon>
        <taxon>Eubacteriales</taxon>
        <taxon>Oscillospiraceae</taxon>
        <taxon>Oscillospiraceae incertae sedis</taxon>
        <taxon>Candidatus Merdivicinus</taxon>
    </lineage>
</organism>
<dbReference type="InterPro" id="IPR043504">
    <property type="entry name" value="Peptidase_S1_PA_chymotrypsin"/>
</dbReference>
<gene>
    <name evidence="7" type="ORF">IAB51_10900</name>
</gene>
<evidence type="ECO:0000256" key="2">
    <source>
        <dbReference type="ARBA" id="ARBA00022670"/>
    </source>
</evidence>
<dbReference type="SMART" id="SM00228">
    <property type="entry name" value="PDZ"/>
    <property type="match status" value="1"/>
</dbReference>
<keyword evidence="3" id="KW-0378">Hydrolase</keyword>
<dbReference type="Gene3D" id="2.40.10.10">
    <property type="entry name" value="Trypsin-like serine proteases"/>
    <property type="match status" value="2"/>
</dbReference>
<reference evidence="7" key="1">
    <citation type="submission" date="2020-10" db="EMBL/GenBank/DDBJ databases">
        <authorList>
            <person name="Gilroy R."/>
        </authorList>
    </citation>
    <scope>NUCLEOTIDE SEQUENCE</scope>
    <source>
        <strain evidence="7">CHK199-13235</strain>
    </source>
</reference>